<evidence type="ECO:0000313" key="2">
    <source>
        <dbReference type="Proteomes" id="UP000053240"/>
    </source>
</evidence>
<reference evidence="1 2" key="1">
    <citation type="journal article" date="2015" name="Nat. Commun.">
        <title>Outbred genome sequencing and CRISPR/Cas9 gene editing in butterflies.</title>
        <authorList>
            <person name="Li X."/>
            <person name="Fan D."/>
            <person name="Zhang W."/>
            <person name="Liu G."/>
            <person name="Zhang L."/>
            <person name="Zhao L."/>
            <person name="Fang X."/>
            <person name="Chen L."/>
            <person name="Dong Y."/>
            <person name="Chen Y."/>
            <person name="Ding Y."/>
            <person name="Zhao R."/>
            <person name="Feng M."/>
            <person name="Zhu Y."/>
            <person name="Feng Y."/>
            <person name="Jiang X."/>
            <person name="Zhu D."/>
            <person name="Xiang H."/>
            <person name="Feng X."/>
            <person name="Li S."/>
            <person name="Wang J."/>
            <person name="Zhang G."/>
            <person name="Kronforst M.R."/>
            <person name="Wang W."/>
        </authorList>
    </citation>
    <scope>NUCLEOTIDE SEQUENCE [LARGE SCALE GENOMIC DNA]</scope>
    <source>
        <strain evidence="1">Ya'a_city_454_Pm</strain>
        <tissue evidence="1">Whole body</tissue>
    </source>
</reference>
<name>A0A194RNX2_PAPMA</name>
<sequence length="58" mass="6570">MSPAQYNSNMTFKWIADIFTLPEESAAIKSPLSARSSVERTVINKEETTQNVEHLKTE</sequence>
<gene>
    <name evidence="1" type="ORF">RR48_12531</name>
</gene>
<dbReference type="AlphaFoldDB" id="A0A194RNX2"/>
<organism evidence="1 2">
    <name type="scientific">Papilio machaon</name>
    <name type="common">Old World swallowtail butterfly</name>
    <dbReference type="NCBI Taxonomy" id="76193"/>
    <lineage>
        <taxon>Eukaryota</taxon>
        <taxon>Metazoa</taxon>
        <taxon>Ecdysozoa</taxon>
        <taxon>Arthropoda</taxon>
        <taxon>Hexapoda</taxon>
        <taxon>Insecta</taxon>
        <taxon>Pterygota</taxon>
        <taxon>Neoptera</taxon>
        <taxon>Endopterygota</taxon>
        <taxon>Lepidoptera</taxon>
        <taxon>Glossata</taxon>
        <taxon>Ditrysia</taxon>
        <taxon>Papilionoidea</taxon>
        <taxon>Papilionidae</taxon>
        <taxon>Papilioninae</taxon>
        <taxon>Papilio</taxon>
    </lineage>
</organism>
<keyword evidence="2" id="KW-1185">Reference proteome</keyword>
<evidence type="ECO:0000313" key="1">
    <source>
        <dbReference type="EMBL" id="KPJ19020.1"/>
    </source>
</evidence>
<dbReference type="InParanoid" id="A0A194RNX2"/>
<accession>A0A194RNX2</accession>
<proteinExistence type="predicted"/>
<dbReference type="EMBL" id="KQ459984">
    <property type="protein sequence ID" value="KPJ19020.1"/>
    <property type="molecule type" value="Genomic_DNA"/>
</dbReference>
<protein>
    <submittedName>
        <fullName evidence="1">Uncharacterized protein</fullName>
    </submittedName>
</protein>
<dbReference type="Proteomes" id="UP000053240">
    <property type="component" value="Unassembled WGS sequence"/>
</dbReference>